<feature type="site" description="Important for activity" evidence="8">
    <location>
        <position position="105"/>
    </location>
</feature>
<comment type="domain">
    <text evidence="8">Possesses an unusual extended V-shaped dimeric structure with each monomer consisting of three distinct domains arranged along a curved 'spinal' alpha-helix. The N-terminal catalytic domain specifically recognizes the glutamate moiety of the substrate. The second domain is the NADPH-binding domain, and the third C-terminal domain is responsible for dimerization.</text>
</comment>
<protein>
    <recommendedName>
        <fullName evidence="3 8">Glutamyl-tRNA reductase</fullName>
        <shortName evidence="8">GluTR</shortName>
        <ecNumber evidence="3 8">1.2.1.70</ecNumber>
    </recommendedName>
</protein>
<comment type="caution">
    <text evidence="8">Lacks conserved residue(s) required for the propagation of feature annotation.</text>
</comment>
<feature type="active site" description="Nucleophile" evidence="8">
    <location>
        <position position="56"/>
    </location>
</feature>
<dbReference type="PANTHER" id="PTHR43013:SF1">
    <property type="entry name" value="GLUTAMYL-TRNA REDUCTASE"/>
    <property type="match status" value="1"/>
</dbReference>
<sequence>MSRAAATPRLTVIGANHRSASLSLRDQLFVDDAAAADFLVDLKRRGLHEALVLSTCDRVEVWASHIDADSVQDQVAAALAARVGVVAAALSGQLYRHDGADAVRHCFAVTASLDSLIIGEPHVLGQVKVAHRLARDSATCGPELEAVLQAAFTAAKRIRTETVIGEGPVSIAAAAVQMARDLHGDLSRCTVLLVGAADMGELVAESLLAAGVARLLVTAPRASRAEAVAASLNGNVMGFETLREALADADVVVCSVGTRTITLTAEMMSAALKKRRRKPIFVVDAGIPGDVEPAVNRVDGAFLYDLGDLERVALEGRAGREQAARAAWGILEDEVGGFLKGRAARVAVPAIVSLRQHCEAMREAVLAEHPASPEDATRLLLNRLLHAPSEAMKSVAAEGPEWQTMEKTLRKLFHLDE</sequence>
<dbReference type="CDD" id="cd05213">
    <property type="entry name" value="NAD_bind_Glutamyl_tRNA_reduct"/>
    <property type="match status" value="1"/>
</dbReference>
<evidence type="ECO:0000259" key="12">
    <source>
        <dbReference type="Pfam" id="PF05201"/>
    </source>
</evidence>
<comment type="subunit">
    <text evidence="8">Homodimer.</text>
</comment>
<evidence type="ECO:0000256" key="3">
    <source>
        <dbReference type="ARBA" id="ARBA00012970"/>
    </source>
</evidence>
<dbReference type="InterPro" id="IPR015896">
    <property type="entry name" value="4pyrrol_synth_GluRdtase_dimer"/>
</dbReference>
<evidence type="ECO:0000256" key="5">
    <source>
        <dbReference type="ARBA" id="ARBA00023002"/>
    </source>
</evidence>
<dbReference type="InterPro" id="IPR036453">
    <property type="entry name" value="GluRdtase_dimer_dom_sf"/>
</dbReference>
<dbReference type="Pfam" id="PF00745">
    <property type="entry name" value="GlutR_dimer"/>
    <property type="match status" value="1"/>
</dbReference>
<dbReference type="InterPro" id="IPR015895">
    <property type="entry name" value="4pyrrol_synth_GluRdtase_N"/>
</dbReference>
<dbReference type="InterPro" id="IPR000343">
    <property type="entry name" value="4pyrrol_synth_GluRdtase"/>
</dbReference>
<evidence type="ECO:0000256" key="9">
    <source>
        <dbReference type="RuleBase" id="RU000584"/>
    </source>
</evidence>
<dbReference type="SUPFAM" id="SSF69742">
    <property type="entry name" value="Glutamyl tRNA-reductase catalytic, N-terminal domain"/>
    <property type="match status" value="1"/>
</dbReference>
<evidence type="ECO:0000259" key="11">
    <source>
        <dbReference type="Pfam" id="PF01488"/>
    </source>
</evidence>
<dbReference type="RefSeq" id="WP_211548087.1">
    <property type="nucleotide sequence ID" value="NZ_JAGTUF010000006.1"/>
</dbReference>
<dbReference type="Proteomes" id="UP000680714">
    <property type="component" value="Unassembled WGS sequence"/>
</dbReference>
<dbReference type="HAMAP" id="MF_00087">
    <property type="entry name" value="Glu_tRNA_reductase"/>
    <property type="match status" value="1"/>
</dbReference>
<dbReference type="PIRSF" id="PIRSF000445">
    <property type="entry name" value="4pyrrol_synth_GluRdtase"/>
    <property type="match status" value="1"/>
</dbReference>
<comment type="function">
    <text evidence="8">Catalyzes the NADPH-dependent reduction of glutamyl-tRNA(Glu) to glutamate 1-semialdehyde (GSA).</text>
</comment>
<accession>A0ABS5IBT8</accession>
<evidence type="ECO:0000256" key="4">
    <source>
        <dbReference type="ARBA" id="ARBA00022857"/>
    </source>
</evidence>
<name>A0ABS5IBT8_9PROT</name>
<evidence type="ECO:0000259" key="10">
    <source>
        <dbReference type="Pfam" id="PF00745"/>
    </source>
</evidence>
<evidence type="ECO:0000313" key="13">
    <source>
        <dbReference type="EMBL" id="MBR9971889.1"/>
    </source>
</evidence>
<dbReference type="InterPro" id="IPR036291">
    <property type="entry name" value="NAD(P)-bd_dom_sf"/>
</dbReference>
<dbReference type="SUPFAM" id="SSF69075">
    <property type="entry name" value="Glutamyl tRNA-reductase dimerization domain"/>
    <property type="match status" value="1"/>
</dbReference>
<dbReference type="PANTHER" id="PTHR43013">
    <property type="entry name" value="GLUTAMYL-TRNA REDUCTASE"/>
    <property type="match status" value="1"/>
</dbReference>
<comment type="similarity">
    <text evidence="2 8 9">Belongs to the glutamyl-tRNA reductase family.</text>
</comment>
<feature type="binding site" evidence="8">
    <location>
        <begin position="195"/>
        <end position="200"/>
    </location>
    <ligand>
        <name>NADP(+)</name>
        <dbReference type="ChEBI" id="CHEBI:58349"/>
    </ligand>
</feature>
<feature type="binding site" evidence="8">
    <location>
        <begin position="55"/>
        <end position="58"/>
    </location>
    <ligand>
        <name>substrate</name>
    </ligand>
</feature>
<dbReference type="EMBL" id="JAGTUF010000006">
    <property type="protein sequence ID" value="MBR9971889.1"/>
    <property type="molecule type" value="Genomic_DNA"/>
</dbReference>
<feature type="domain" description="Tetrapyrrole biosynthesis glutamyl-tRNA reductase dimerisation" evidence="10">
    <location>
        <begin position="327"/>
        <end position="415"/>
    </location>
</feature>
<comment type="pathway">
    <text evidence="1 8 9">Porphyrin-containing compound metabolism; protoporphyrin-IX biosynthesis; 5-aminolevulinate from L-glutamyl-tRNA(Glu): step 1/2.</text>
</comment>
<evidence type="ECO:0000256" key="6">
    <source>
        <dbReference type="ARBA" id="ARBA00023244"/>
    </source>
</evidence>
<proteinExistence type="inferred from homology"/>
<comment type="miscellaneous">
    <text evidence="8">During catalysis, the active site Cys acts as a nucleophile attacking the alpha-carbonyl group of tRNA-bound glutamate with the formation of a thioester intermediate between enzyme and glutamate, and the concomitant release of tRNA(Glu). The thioester intermediate is finally reduced by direct hydride transfer from NADPH, to form the product GSA.</text>
</comment>
<feature type="domain" description="Quinate/shikimate 5-dehydrogenase/glutamyl-tRNA reductase" evidence="11">
    <location>
        <begin position="178"/>
        <end position="312"/>
    </location>
</feature>
<dbReference type="NCBIfam" id="TIGR01035">
    <property type="entry name" value="hemA"/>
    <property type="match status" value="1"/>
</dbReference>
<comment type="catalytic activity">
    <reaction evidence="7 8 9">
        <text>(S)-4-amino-5-oxopentanoate + tRNA(Glu) + NADP(+) = L-glutamyl-tRNA(Glu) + NADPH + H(+)</text>
        <dbReference type="Rhea" id="RHEA:12344"/>
        <dbReference type="Rhea" id="RHEA-COMP:9663"/>
        <dbReference type="Rhea" id="RHEA-COMP:9680"/>
        <dbReference type="ChEBI" id="CHEBI:15378"/>
        <dbReference type="ChEBI" id="CHEBI:57501"/>
        <dbReference type="ChEBI" id="CHEBI:57783"/>
        <dbReference type="ChEBI" id="CHEBI:58349"/>
        <dbReference type="ChEBI" id="CHEBI:78442"/>
        <dbReference type="ChEBI" id="CHEBI:78520"/>
        <dbReference type="EC" id="1.2.1.70"/>
    </reaction>
</comment>
<dbReference type="Gene3D" id="3.40.50.720">
    <property type="entry name" value="NAD(P)-binding Rossmann-like Domain"/>
    <property type="match status" value="1"/>
</dbReference>
<comment type="caution">
    <text evidence="13">The sequence shown here is derived from an EMBL/GenBank/DDBJ whole genome shotgun (WGS) entry which is preliminary data.</text>
</comment>
<evidence type="ECO:0000256" key="2">
    <source>
        <dbReference type="ARBA" id="ARBA00005916"/>
    </source>
</evidence>
<gene>
    <name evidence="8" type="primary">hemA</name>
    <name evidence="13" type="ORF">KEC16_09185</name>
</gene>
<keyword evidence="6 8" id="KW-0627">Porphyrin biosynthesis</keyword>
<keyword evidence="4 8" id="KW-0521">NADP</keyword>
<evidence type="ECO:0000256" key="7">
    <source>
        <dbReference type="ARBA" id="ARBA00047464"/>
    </source>
</evidence>
<organism evidence="13 14">
    <name type="scientific">Magnetospirillum sulfuroxidans</name>
    <dbReference type="NCBI Taxonomy" id="611300"/>
    <lineage>
        <taxon>Bacteria</taxon>
        <taxon>Pseudomonadati</taxon>
        <taxon>Pseudomonadota</taxon>
        <taxon>Alphaproteobacteria</taxon>
        <taxon>Rhodospirillales</taxon>
        <taxon>Rhodospirillaceae</taxon>
        <taxon>Magnetospirillum</taxon>
    </lineage>
</organism>
<reference evidence="13 14" key="1">
    <citation type="submission" date="2021-04" db="EMBL/GenBank/DDBJ databases">
        <title>Magnetospirillum sulfuroxidans sp. nov., a facultative chemolithoautotrophic sulfur-oxidizing alphaproteobacterium isolated from freshwater sediment and proposals for Paramagetospirillum gen. nov., and Magnetospirillaceae fam. nov.</title>
        <authorList>
            <person name="Koziaeva V."/>
            <person name="Geelhoed J.S."/>
            <person name="Sorokin D.Y."/>
            <person name="Grouzdev D.S."/>
        </authorList>
    </citation>
    <scope>NUCLEOTIDE SEQUENCE [LARGE SCALE GENOMIC DNA]</scope>
    <source>
        <strain evidence="13 14">J10</strain>
    </source>
</reference>
<dbReference type="EC" id="1.2.1.70" evidence="3 8"/>
<evidence type="ECO:0000313" key="14">
    <source>
        <dbReference type="Proteomes" id="UP000680714"/>
    </source>
</evidence>
<evidence type="ECO:0000256" key="1">
    <source>
        <dbReference type="ARBA" id="ARBA00005059"/>
    </source>
</evidence>
<dbReference type="InterPro" id="IPR036343">
    <property type="entry name" value="GluRdtase_N_sf"/>
</dbReference>
<feature type="binding site" evidence="8">
    <location>
        <position position="126"/>
    </location>
    <ligand>
        <name>substrate</name>
    </ligand>
</feature>
<keyword evidence="5 8" id="KW-0560">Oxidoreductase</keyword>
<feature type="binding site" evidence="8">
    <location>
        <position position="115"/>
    </location>
    <ligand>
        <name>substrate</name>
    </ligand>
</feature>
<dbReference type="Gene3D" id="3.30.460.30">
    <property type="entry name" value="Glutamyl-tRNA reductase, N-terminal domain"/>
    <property type="match status" value="1"/>
</dbReference>
<dbReference type="GO" id="GO:0008883">
    <property type="term" value="F:glutamyl-tRNA reductase activity"/>
    <property type="evidence" value="ECO:0007669"/>
    <property type="project" value="UniProtKB-EC"/>
</dbReference>
<dbReference type="Pfam" id="PF05201">
    <property type="entry name" value="GlutR_N"/>
    <property type="match status" value="1"/>
</dbReference>
<evidence type="ECO:0000256" key="8">
    <source>
        <dbReference type="HAMAP-Rule" id="MF_00087"/>
    </source>
</evidence>
<dbReference type="InterPro" id="IPR006151">
    <property type="entry name" value="Shikm_DH/Glu-tRNA_Rdtase"/>
</dbReference>
<dbReference type="SUPFAM" id="SSF51735">
    <property type="entry name" value="NAD(P)-binding Rossmann-fold domains"/>
    <property type="match status" value="1"/>
</dbReference>
<dbReference type="Pfam" id="PF01488">
    <property type="entry name" value="Shikimate_DH"/>
    <property type="match status" value="1"/>
</dbReference>
<keyword evidence="14" id="KW-1185">Reference proteome</keyword>
<feature type="domain" description="Glutamyl-tRNA reductase N-terminal" evidence="12">
    <location>
        <begin position="13"/>
        <end position="162"/>
    </location>
</feature>